<evidence type="ECO:0000256" key="1">
    <source>
        <dbReference type="ARBA" id="ARBA00023015"/>
    </source>
</evidence>
<dbReference type="STRING" id="460384.SAMN05216313_12077"/>
<protein>
    <submittedName>
        <fullName evidence="5">Transcriptional regulator, GntR family</fullName>
    </submittedName>
</protein>
<evidence type="ECO:0000313" key="6">
    <source>
        <dbReference type="Proteomes" id="UP000198508"/>
    </source>
</evidence>
<dbReference type="RefSeq" id="WP_092366772.1">
    <property type="nucleotide sequence ID" value="NZ_FOIM01000020.1"/>
</dbReference>
<dbReference type="CDD" id="cd07377">
    <property type="entry name" value="WHTH_GntR"/>
    <property type="match status" value="1"/>
</dbReference>
<sequence>MAGKYLKDKAYEMIREKIVNCELAPGSVLNESELIEEIGASRTPIREALNKLEQENLVTIIPKKCIIVRGITIDDIAEVFDARAVIEPQVLLQYADRISLRFLEDYQERCRTTEDTQELIHLDEEFHEMLYQVCDNKYLREVMRMVEGVDHRNRVYKSNEERVHEGISEHLDIVERMLAKDYEGASKCLFNHIKSAKNYAMKKYIG</sequence>
<keyword evidence="3" id="KW-0804">Transcription</keyword>
<proteinExistence type="predicted"/>
<dbReference type="InterPro" id="IPR036390">
    <property type="entry name" value="WH_DNA-bd_sf"/>
</dbReference>
<dbReference type="Gene3D" id="1.20.120.530">
    <property type="entry name" value="GntR ligand-binding domain-like"/>
    <property type="match status" value="1"/>
</dbReference>
<keyword evidence="1" id="KW-0805">Transcription regulation</keyword>
<dbReference type="InterPro" id="IPR000524">
    <property type="entry name" value="Tscrpt_reg_HTH_GntR"/>
</dbReference>
<dbReference type="PANTHER" id="PTHR43537:SF5">
    <property type="entry name" value="UXU OPERON TRANSCRIPTIONAL REGULATOR"/>
    <property type="match status" value="1"/>
</dbReference>
<dbReference type="GeneID" id="93276982"/>
<dbReference type="GO" id="GO:0003677">
    <property type="term" value="F:DNA binding"/>
    <property type="evidence" value="ECO:0007669"/>
    <property type="project" value="UniProtKB-KW"/>
</dbReference>
<dbReference type="Pfam" id="PF07729">
    <property type="entry name" value="FCD"/>
    <property type="match status" value="1"/>
</dbReference>
<evidence type="ECO:0000313" key="5">
    <source>
        <dbReference type="EMBL" id="SET94166.1"/>
    </source>
</evidence>
<evidence type="ECO:0000259" key="4">
    <source>
        <dbReference type="PROSITE" id="PS50949"/>
    </source>
</evidence>
<gene>
    <name evidence="5" type="ORF">SAMN05216313_12077</name>
</gene>
<dbReference type="EMBL" id="FOIM01000020">
    <property type="protein sequence ID" value="SET94166.1"/>
    <property type="molecule type" value="Genomic_DNA"/>
</dbReference>
<dbReference type="SMART" id="SM00895">
    <property type="entry name" value="FCD"/>
    <property type="match status" value="1"/>
</dbReference>
<accession>A0A1I0IBT0</accession>
<dbReference type="Gene3D" id="1.10.10.10">
    <property type="entry name" value="Winged helix-like DNA-binding domain superfamily/Winged helix DNA-binding domain"/>
    <property type="match status" value="1"/>
</dbReference>
<evidence type="ECO:0000256" key="2">
    <source>
        <dbReference type="ARBA" id="ARBA00023125"/>
    </source>
</evidence>
<keyword evidence="2" id="KW-0238">DNA-binding</keyword>
<keyword evidence="6" id="KW-1185">Reference proteome</keyword>
<dbReference type="PRINTS" id="PR00035">
    <property type="entry name" value="HTHGNTR"/>
</dbReference>
<name>A0A1I0IBT0_9FIRM</name>
<dbReference type="PROSITE" id="PS50949">
    <property type="entry name" value="HTH_GNTR"/>
    <property type="match status" value="1"/>
</dbReference>
<dbReference type="Pfam" id="PF00392">
    <property type="entry name" value="GntR"/>
    <property type="match status" value="1"/>
</dbReference>
<dbReference type="Proteomes" id="UP000198508">
    <property type="component" value="Unassembled WGS sequence"/>
</dbReference>
<dbReference type="SMART" id="SM00345">
    <property type="entry name" value="HTH_GNTR"/>
    <property type="match status" value="1"/>
</dbReference>
<dbReference type="PANTHER" id="PTHR43537">
    <property type="entry name" value="TRANSCRIPTIONAL REGULATOR, GNTR FAMILY"/>
    <property type="match status" value="1"/>
</dbReference>
<dbReference type="AlphaFoldDB" id="A0A1I0IBT0"/>
<dbReference type="InterPro" id="IPR008920">
    <property type="entry name" value="TF_FadR/GntR_C"/>
</dbReference>
<dbReference type="InterPro" id="IPR036388">
    <property type="entry name" value="WH-like_DNA-bd_sf"/>
</dbReference>
<reference evidence="6" key="1">
    <citation type="submission" date="2016-10" db="EMBL/GenBank/DDBJ databases">
        <authorList>
            <person name="Varghese N."/>
            <person name="Submissions S."/>
        </authorList>
    </citation>
    <scope>NUCLEOTIDE SEQUENCE [LARGE SCALE GENOMIC DNA]</scope>
    <source>
        <strain evidence="6">NLAE-zl-G277</strain>
    </source>
</reference>
<evidence type="ECO:0000256" key="3">
    <source>
        <dbReference type="ARBA" id="ARBA00023163"/>
    </source>
</evidence>
<feature type="domain" description="HTH gntR-type" evidence="4">
    <location>
        <begin position="4"/>
        <end position="76"/>
    </location>
</feature>
<dbReference type="InterPro" id="IPR011711">
    <property type="entry name" value="GntR_C"/>
</dbReference>
<organism evidence="5 6">
    <name type="scientific">Enterocloster lavalensis</name>
    <dbReference type="NCBI Taxonomy" id="460384"/>
    <lineage>
        <taxon>Bacteria</taxon>
        <taxon>Bacillati</taxon>
        <taxon>Bacillota</taxon>
        <taxon>Clostridia</taxon>
        <taxon>Lachnospirales</taxon>
        <taxon>Lachnospiraceae</taxon>
        <taxon>Enterocloster</taxon>
    </lineage>
</organism>
<dbReference type="SUPFAM" id="SSF48008">
    <property type="entry name" value="GntR ligand-binding domain-like"/>
    <property type="match status" value="1"/>
</dbReference>
<dbReference type="GO" id="GO:0003700">
    <property type="term" value="F:DNA-binding transcription factor activity"/>
    <property type="evidence" value="ECO:0007669"/>
    <property type="project" value="InterPro"/>
</dbReference>
<dbReference type="SUPFAM" id="SSF46785">
    <property type="entry name" value="Winged helix' DNA-binding domain"/>
    <property type="match status" value="1"/>
</dbReference>